<dbReference type="Proteomes" id="UP000317494">
    <property type="component" value="Unassembled WGS sequence"/>
</dbReference>
<evidence type="ECO:0000256" key="2">
    <source>
        <dbReference type="SAM" id="Phobius"/>
    </source>
</evidence>
<evidence type="ECO:0000256" key="1">
    <source>
        <dbReference type="SAM" id="MobiDB-lite"/>
    </source>
</evidence>
<protein>
    <submittedName>
        <fullName evidence="4">Uncharacterized protein</fullName>
    </submittedName>
</protein>
<reference evidence="5 6" key="1">
    <citation type="journal article" date="2019" name="Sci. Rep.">
        <title>Comparative genomics of chytrid fungi reveal insights into the obligate biotrophic and pathogenic lifestyle of Synchytrium endobioticum.</title>
        <authorList>
            <person name="van de Vossenberg B.T.L.H."/>
            <person name="Warris S."/>
            <person name="Nguyen H.D.T."/>
            <person name="van Gent-Pelzer M.P.E."/>
            <person name="Joly D.L."/>
            <person name="van de Geest H.C."/>
            <person name="Bonants P.J.M."/>
            <person name="Smith D.S."/>
            <person name="Levesque C.A."/>
            <person name="van der Lee T.A.J."/>
        </authorList>
    </citation>
    <scope>NUCLEOTIDE SEQUENCE [LARGE SCALE GENOMIC DNA]</scope>
    <source>
        <strain evidence="3 6">LEV6574</strain>
        <strain evidence="4 5">MB42</strain>
    </source>
</reference>
<feature type="region of interest" description="Disordered" evidence="1">
    <location>
        <begin position="1"/>
        <end position="28"/>
    </location>
</feature>
<evidence type="ECO:0000313" key="3">
    <source>
        <dbReference type="EMBL" id="TPX44582.1"/>
    </source>
</evidence>
<evidence type="ECO:0000313" key="6">
    <source>
        <dbReference type="Proteomes" id="UP000320475"/>
    </source>
</evidence>
<comment type="caution">
    <text evidence="4">The sequence shown here is derived from an EMBL/GenBank/DDBJ whole genome shotgun (WGS) entry which is preliminary data.</text>
</comment>
<evidence type="ECO:0000313" key="4">
    <source>
        <dbReference type="EMBL" id="TPX52271.1"/>
    </source>
</evidence>
<keyword evidence="2" id="KW-0472">Membrane</keyword>
<dbReference type="AlphaFoldDB" id="A0A507DLH1"/>
<dbReference type="EMBL" id="QEAM01000175">
    <property type="protein sequence ID" value="TPX44582.1"/>
    <property type="molecule type" value="Genomic_DNA"/>
</dbReference>
<accession>A0A507DLH1</accession>
<keyword evidence="2" id="KW-0812">Transmembrane</keyword>
<name>A0A507DLH1_9FUNG</name>
<keyword evidence="2" id="KW-1133">Transmembrane helix</keyword>
<dbReference type="VEuPathDB" id="FungiDB:SeMB42_g01543"/>
<evidence type="ECO:0000313" key="5">
    <source>
        <dbReference type="Proteomes" id="UP000317494"/>
    </source>
</evidence>
<organism evidence="4 5">
    <name type="scientific">Synchytrium endobioticum</name>
    <dbReference type="NCBI Taxonomy" id="286115"/>
    <lineage>
        <taxon>Eukaryota</taxon>
        <taxon>Fungi</taxon>
        <taxon>Fungi incertae sedis</taxon>
        <taxon>Chytridiomycota</taxon>
        <taxon>Chytridiomycota incertae sedis</taxon>
        <taxon>Chytridiomycetes</taxon>
        <taxon>Synchytriales</taxon>
        <taxon>Synchytriaceae</taxon>
        <taxon>Synchytrium</taxon>
    </lineage>
</organism>
<dbReference type="EMBL" id="QEAN01000040">
    <property type="protein sequence ID" value="TPX52271.1"/>
    <property type="molecule type" value="Genomic_DNA"/>
</dbReference>
<keyword evidence="5" id="KW-1185">Reference proteome</keyword>
<gene>
    <name evidence="3" type="ORF">SeLEV6574_g04408</name>
    <name evidence="4" type="ORF">SeMB42_g01543</name>
</gene>
<feature type="transmembrane region" description="Helical" evidence="2">
    <location>
        <begin position="52"/>
        <end position="74"/>
    </location>
</feature>
<sequence>MASIGSPGKEVFNSGNVRVTRGDERAETERTPFISRQLRRYYRWMSENAEGLWLVGAIAAVGFAASFTAAYDLITTDQTLRRHRENEKK</sequence>
<dbReference type="Proteomes" id="UP000320475">
    <property type="component" value="Unassembled WGS sequence"/>
</dbReference>
<proteinExistence type="predicted"/>